<evidence type="ECO:0000259" key="6">
    <source>
        <dbReference type="Pfam" id="PF04932"/>
    </source>
</evidence>
<dbReference type="InterPro" id="IPR051533">
    <property type="entry name" value="WaaL-like"/>
</dbReference>
<dbReference type="GO" id="GO:0016874">
    <property type="term" value="F:ligase activity"/>
    <property type="evidence" value="ECO:0007669"/>
    <property type="project" value="UniProtKB-KW"/>
</dbReference>
<keyword evidence="2 5" id="KW-0812">Transmembrane</keyword>
<keyword evidence="3 5" id="KW-1133">Transmembrane helix</keyword>
<accession>A0A432VAE5</accession>
<feature type="transmembrane region" description="Helical" evidence="5">
    <location>
        <begin position="350"/>
        <end position="369"/>
    </location>
</feature>
<feature type="transmembrane region" description="Helical" evidence="5">
    <location>
        <begin position="111"/>
        <end position="131"/>
    </location>
</feature>
<keyword evidence="4 5" id="KW-0472">Membrane</keyword>
<dbReference type="GO" id="GO:0016020">
    <property type="term" value="C:membrane"/>
    <property type="evidence" value="ECO:0007669"/>
    <property type="project" value="UniProtKB-SubCell"/>
</dbReference>
<keyword evidence="7" id="KW-0436">Ligase</keyword>
<feature type="transmembrane region" description="Helical" evidence="5">
    <location>
        <begin position="138"/>
        <end position="160"/>
    </location>
</feature>
<protein>
    <submittedName>
        <fullName evidence="7">O-antigen ligase family protein</fullName>
    </submittedName>
</protein>
<dbReference type="PANTHER" id="PTHR37422:SF21">
    <property type="entry name" value="EXOQ-LIKE PROTEIN"/>
    <property type="match status" value="1"/>
</dbReference>
<dbReference type="Pfam" id="PF04932">
    <property type="entry name" value="Wzy_C"/>
    <property type="match status" value="1"/>
</dbReference>
<evidence type="ECO:0000313" key="8">
    <source>
        <dbReference type="Proteomes" id="UP000281647"/>
    </source>
</evidence>
<dbReference type="InterPro" id="IPR007016">
    <property type="entry name" value="O-antigen_ligase-rel_domated"/>
</dbReference>
<feature type="transmembrane region" description="Helical" evidence="5">
    <location>
        <begin position="24"/>
        <end position="41"/>
    </location>
</feature>
<name>A0A432VAE5_9HYPH</name>
<dbReference type="PANTHER" id="PTHR37422">
    <property type="entry name" value="TEICHURONIC ACID BIOSYNTHESIS PROTEIN TUAE"/>
    <property type="match status" value="1"/>
</dbReference>
<dbReference type="EMBL" id="RKST01000003">
    <property type="protein sequence ID" value="RUM99063.1"/>
    <property type="molecule type" value="Genomic_DNA"/>
</dbReference>
<feature type="domain" description="O-antigen ligase-related" evidence="6">
    <location>
        <begin position="214"/>
        <end position="361"/>
    </location>
</feature>
<sequence length="439" mass="47830">MSSTGSLKRTEHATIADAFPRDRIATAIAAILLTMVMVSFRPFQPSGAELTTTGGDVVNQLGYGGLGGFAVFSLLTFAERRVLPALFGPSFLLVIGFFLLSAFNATSPDEALRAASFTLIGILVMAAVLAIPRDAEAFSTVIAFTGLTVLALCYVGLVIFPNEAKHLADSAEPQHAGLWRGVFTHKNIAGPVMACLSFGGLYLFRRGWKGVGGVVLAGAMIFMLNTGSKTTAGLVPFSILMVALPGMIGMRVLTPILFLFAIIVTALGTLGIVFIDPLKQLAYQIVPDLTYTGRTTLWEFGGEMIAQRPWLGYGYESFWGTPFLTNTDQPFDRAWDIRTMVHGHNGYLDIAVTMGIPALIAACWAFFVAPTRDYLRIPLRKENIYLGDFFMMTLLFTALNSFLESFFFRRADPVWLLFVFSIIGLRLVARFPVRSGHAG</sequence>
<evidence type="ECO:0000256" key="1">
    <source>
        <dbReference type="ARBA" id="ARBA00004141"/>
    </source>
</evidence>
<comment type="caution">
    <text evidence="7">The sequence shown here is derived from an EMBL/GenBank/DDBJ whole genome shotgun (WGS) entry which is preliminary data.</text>
</comment>
<feature type="transmembrane region" description="Helical" evidence="5">
    <location>
        <begin position="85"/>
        <end position="105"/>
    </location>
</feature>
<comment type="subcellular location">
    <subcellularLocation>
        <location evidence="1">Membrane</location>
        <topology evidence="1">Multi-pass membrane protein</topology>
    </subcellularLocation>
</comment>
<feature type="transmembrane region" description="Helical" evidence="5">
    <location>
        <begin position="188"/>
        <end position="204"/>
    </location>
</feature>
<proteinExistence type="predicted"/>
<feature type="transmembrane region" description="Helical" evidence="5">
    <location>
        <begin position="389"/>
        <end position="408"/>
    </location>
</feature>
<feature type="transmembrane region" description="Helical" evidence="5">
    <location>
        <begin position="61"/>
        <end position="78"/>
    </location>
</feature>
<feature type="transmembrane region" description="Helical" evidence="5">
    <location>
        <begin position="414"/>
        <end position="433"/>
    </location>
</feature>
<keyword evidence="8" id="KW-1185">Reference proteome</keyword>
<evidence type="ECO:0000256" key="5">
    <source>
        <dbReference type="SAM" id="Phobius"/>
    </source>
</evidence>
<feature type="transmembrane region" description="Helical" evidence="5">
    <location>
        <begin position="211"/>
        <end position="227"/>
    </location>
</feature>
<evidence type="ECO:0000256" key="3">
    <source>
        <dbReference type="ARBA" id="ARBA00022989"/>
    </source>
</evidence>
<feature type="transmembrane region" description="Helical" evidence="5">
    <location>
        <begin position="257"/>
        <end position="275"/>
    </location>
</feature>
<dbReference type="OrthoDB" id="4391260at2"/>
<gene>
    <name evidence="7" type="ORF">EET67_05360</name>
</gene>
<organism evidence="7 8">
    <name type="scientific">Borborobacter arsenicus</name>
    <dbReference type="NCBI Taxonomy" id="1851146"/>
    <lineage>
        <taxon>Bacteria</taxon>
        <taxon>Pseudomonadati</taxon>
        <taxon>Pseudomonadota</taxon>
        <taxon>Alphaproteobacteria</taxon>
        <taxon>Hyphomicrobiales</taxon>
        <taxon>Phyllobacteriaceae</taxon>
        <taxon>Borborobacter</taxon>
    </lineage>
</organism>
<evidence type="ECO:0000256" key="4">
    <source>
        <dbReference type="ARBA" id="ARBA00023136"/>
    </source>
</evidence>
<evidence type="ECO:0000313" key="7">
    <source>
        <dbReference type="EMBL" id="RUM99063.1"/>
    </source>
</evidence>
<dbReference type="RefSeq" id="WP_128624566.1">
    <property type="nucleotide sequence ID" value="NZ_ML133508.1"/>
</dbReference>
<reference evidence="7 8" key="1">
    <citation type="submission" date="2018-11" db="EMBL/GenBank/DDBJ databases">
        <title>Pseudaminobacter arsenicus sp. nov., an arsenic-resistant bacterium isolated from arsenic-rich aquifers.</title>
        <authorList>
            <person name="Mu Y."/>
        </authorList>
    </citation>
    <scope>NUCLEOTIDE SEQUENCE [LARGE SCALE GENOMIC DNA]</scope>
    <source>
        <strain evidence="7 8">CB3</strain>
    </source>
</reference>
<dbReference type="Proteomes" id="UP000281647">
    <property type="component" value="Unassembled WGS sequence"/>
</dbReference>
<dbReference type="AlphaFoldDB" id="A0A432VAE5"/>
<evidence type="ECO:0000256" key="2">
    <source>
        <dbReference type="ARBA" id="ARBA00022692"/>
    </source>
</evidence>